<reference evidence="9" key="4">
    <citation type="submission" date="2016-10" db="EMBL/GenBank/DDBJ databases">
        <authorList>
            <person name="de Groot N.N."/>
        </authorList>
    </citation>
    <scope>NUCLEOTIDE SEQUENCE [LARGE SCALE GENOMIC DNA]</scope>
    <source>
        <strain evidence="9">OGL-20</strain>
    </source>
</reference>
<evidence type="ECO:0000313" key="11">
    <source>
        <dbReference type="Proteomes" id="UP000182125"/>
    </source>
</evidence>
<sequence length="167" mass="18528">MGFAAPFLWSLIVYLLLTAGSGNVIAWSPGELVAGIVIAAIIGYATKDVMDEKVGYFFNPKRWLLFIVYAIGPFFFAMAKANLDVAYRVITGKIRPGIVKISPDLTRDESRTLLANSITLTPGTFTLEIDDEGNFYVHWINVPPGKEKPTPEELCGYLPKWARRIGE</sequence>
<evidence type="ECO:0000313" key="8">
    <source>
        <dbReference type="EMBL" id="KQH81786.1"/>
    </source>
</evidence>
<evidence type="ECO:0000256" key="6">
    <source>
        <dbReference type="SAM" id="Phobius"/>
    </source>
</evidence>
<dbReference type="KEGG" id="ttd:A3L14_11305"/>
<dbReference type="EMBL" id="LIXN01000016">
    <property type="protein sequence ID" value="KQH81786.1"/>
    <property type="molecule type" value="Genomic_DNA"/>
</dbReference>
<evidence type="ECO:0000256" key="5">
    <source>
        <dbReference type="ARBA" id="ARBA00023136"/>
    </source>
</evidence>
<evidence type="ECO:0000313" key="9">
    <source>
        <dbReference type="EMBL" id="SEW24390.1"/>
    </source>
</evidence>
<dbReference type="Proteomes" id="UP000250136">
    <property type="component" value="Chromosome"/>
</dbReference>
<dbReference type="PATRIC" id="fig|277988.4.peg.2003"/>
<feature type="transmembrane region" description="Helical" evidence="6">
    <location>
        <begin position="62"/>
        <end position="79"/>
    </location>
</feature>
<accession>A0A0Q2M1Q3</accession>
<keyword evidence="3 6" id="KW-0812">Transmembrane</keyword>
<keyword evidence="12" id="KW-1185">Reference proteome</keyword>
<protein>
    <submittedName>
        <fullName evidence="8">Cation:proton antiporter</fullName>
    </submittedName>
    <submittedName>
        <fullName evidence="9">Membrane bound hydrogenase subunit mbhA</fullName>
    </submittedName>
</protein>
<dbReference type="OrthoDB" id="85180at2157"/>
<dbReference type="RefSeq" id="WP_055430031.1">
    <property type="nucleotide sequence ID" value="NZ_CP015105.1"/>
</dbReference>
<dbReference type="GO" id="GO:0008324">
    <property type="term" value="F:monoatomic cation transmembrane transporter activity"/>
    <property type="evidence" value="ECO:0007669"/>
    <property type="project" value="InterPro"/>
</dbReference>
<dbReference type="InterPro" id="IPR002758">
    <property type="entry name" value="Cation_antiport_E"/>
</dbReference>
<evidence type="ECO:0000256" key="1">
    <source>
        <dbReference type="ARBA" id="ARBA00004651"/>
    </source>
</evidence>
<evidence type="ECO:0000256" key="4">
    <source>
        <dbReference type="ARBA" id="ARBA00022989"/>
    </source>
</evidence>
<dbReference type="Proteomes" id="UP000051862">
    <property type="component" value="Unassembled WGS sequence"/>
</dbReference>
<dbReference type="Proteomes" id="UP000182125">
    <property type="component" value="Unassembled WGS sequence"/>
</dbReference>
<keyword evidence="2" id="KW-1003">Cell membrane</keyword>
<evidence type="ECO:0000313" key="7">
    <source>
        <dbReference type="EMBL" id="ASJ13429.1"/>
    </source>
</evidence>
<evidence type="ECO:0000313" key="10">
    <source>
        <dbReference type="Proteomes" id="UP000051862"/>
    </source>
</evidence>
<keyword evidence="5 6" id="KW-0472">Membrane</keyword>
<dbReference type="AlphaFoldDB" id="A0A0Q2M1Q3"/>
<dbReference type="PIRSF" id="PIRSF019239">
    <property type="entry name" value="MrpE"/>
    <property type="match status" value="1"/>
</dbReference>
<evidence type="ECO:0000313" key="12">
    <source>
        <dbReference type="Proteomes" id="UP000250136"/>
    </source>
</evidence>
<dbReference type="PANTHER" id="PTHR34584">
    <property type="entry name" value="NA(+)/H(+) ANTIPORTER SUBUNIT E1"/>
    <property type="match status" value="1"/>
</dbReference>
<dbReference type="GO" id="GO:0005886">
    <property type="term" value="C:plasma membrane"/>
    <property type="evidence" value="ECO:0007669"/>
    <property type="project" value="UniProtKB-SubCell"/>
</dbReference>
<reference evidence="11" key="3">
    <citation type="submission" date="2016-10" db="EMBL/GenBank/DDBJ databases">
        <authorList>
            <person name="Varghese N."/>
            <person name="Submissions S."/>
        </authorList>
    </citation>
    <scope>NUCLEOTIDE SEQUENCE [LARGE SCALE GENOMIC DNA]</scope>
    <source>
        <strain evidence="11">OGL-20</strain>
    </source>
</reference>
<evidence type="ECO:0000256" key="3">
    <source>
        <dbReference type="ARBA" id="ARBA00022692"/>
    </source>
</evidence>
<reference evidence="7 12" key="2">
    <citation type="submission" date="2016-04" db="EMBL/GenBank/DDBJ databases">
        <title>Complete genome sequence of Thermococcus thioreducens type strain OGL-20P.</title>
        <authorList>
            <person name="Oger P.M."/>
        </authorList>
    </citation>
    <scope>NUCLEOTIDE SEQUENCE [LARGE SCALE GENOMIC DNA]</scope>
    <source>
        <strain evidence="7 12">OGL-20P</strain>
    </source>
</reference>
<dbReference type="PANTHER" id="PTHR34584:SF1">
    <property type="entry name" value="NA(+)_H(+) ANTIPORTER SUBUNIT E1"/>
    <property type="match status" value="1"/>
</dbReference>
<reference evidence="8 10" key="1">
    <citation type="submission" date="2015-08" db="EMBL/GenBank/DDBJ databases">
        <title>Thermococcus thioreducens DSM 14981 genome sequencing.</title>
        <authorList>
            <person name="Hong S.-J."/>
            <person name="Kim M.-C."/>
            <person name="Shin J.-H."/>
        </authorList>
    </citation>
    <scope>NUCLEOTIDE SEQUENCE [LARGE SCALE GENOMIC DNA]</scope>
    <source>
        <strain evidence="8 10">DSM 14981</strain>
    </source>
</reference>
<dbReference type="NCBIfam" id="NF006245">
    <property type="entry name" value="PRK08383.1"/>
    <property type="match status" value="1"/>
</dbReference>
<keyword evidence="4 6" id="KW-1133">Transmembrane helix</keyword>
<dbReference type="GeneID" id="33335022"/>
<dbReference type="STRING" id="277988.SAMN05216170_2375"/>
<proteinExistence type="predicted"/>
<dbReference type="Pfam" id="PF01899">
    <property type="entry name" value="MNHE"/>
    <property type="match status" value="1"/>
</dbReference>
<name>A0A0Q2M1Q3_9EURY</name>
<dbReference type="EMBL" id="CP015105">
    <property type="protein sequence ID" value="ASJ13429.1"/>
    <property type="molecule type" value="Genomic_DNA"/>
</dbReference>
<comment type="subcellular location">
    <subcellularLocation>
        <location evidence="1">Cell membrane</location>
        <topology evidence="1">Multi-pass membrane protein</topology>
    </subcellularLocation>
</comment>
<gene>
    <name evidence="7" type="ORF">A3L14_11305</name>
    <name evidence="8" type="ORF">AMR53_09525</name>
    <name evidence="9" type="ORF">SAMN05216170_2375</name>
</gene>
<organism evidence="8 10">
    <name type="scientific">Thermococcus thioreducens</name>
    <dbReference type="NCBI Taxonomy" id="277988"/>
    <lineage>
        <taxon>Archaea</taxon>
        <taxon>Methanobacteriati</taxon>
        <taxon>Methanobacteriota</taxon>
        <taxon>Thermococci</taxon>
        <taxon>Thermococcales</taxon>
        <taxon>Thermococcaceae</taxon>
        <taxon>Thermococcus</taxon>
    </lineage>
</organism>
<evidence type="ECO:0000256" key="2">
    <source>
        <dbReference type="ARBA" id="ARBA00022475"/>
    </source>
</evidence>
<dbReference type="EMBL" id="FOIW01000003">
    <property type="protein sequence ID" value="SEW24390.1"/>
    <property type="molecule type" value="Genomic_DNA"/>
</dbReference>